<dbReference type="InterPro" id="IPR016181">
    <property type="entry name" value="Acyl_CoA_acyltransferase"/>
</dbReference>
<name>A0A068QZM0_9GAMM</name>
<proteinExistence type="predicted"/>
<sequence length="172" mass="19440">MLIRVEIPVDAMEIDRLLRQSFETSAEAELIQKLREDGLLTLGIVATDDEGHVIGYAGFTPVDTNGENHQWVGMLPLAVAEQYRSHGIGDQLIYEGLDSLNEFGYGAVVVLGDPEYYQRLGFKFAEEYQLYCQWPECEDYFLIYTLADIALEDCYGLVTYPAQLDNLWSLPG</sequence>
<dbReference type="PROSITE" id="PS51186">
    <property type="entry name" value="GNAT"/>
    <property type="match status" value="1"/>
</dbReference>
<dbReference type="GO" id="GO:0016747">
    <property type="term" value="F:acyltransferase activity, transferring groups other than amino-acyl groups"/>
    <property type="evidence" value="ECO:0007669"/>
    <property type="project" value="InterPro"/>
</dbReference>
<dbReference type="Proteomes" id="UP000032735">
    <property type="component" value="Chromosome"/>
</dbReference>
<dbReference type="CDD" id="cd04301">
    <property type="entry name" value="NAT_SF"/>
    <property type="match status" value="1"/>
</dbReference>
<dbReference type="Pfam" id="PF00583">
    <property type="entry name" value="Acetyltransf_1"/>
    <property type="match status" value="1"/>
</dbReference>
<dbReference type="EMBL" id="FO704551">
    <property type="protein sequence ID" value="CDG20219.1"/>
    <property type="molecule type" value="Genomic_DNA"/>
</dbReference>
<protein>
    <submittedName>
        <fullName evidence="2">Uncharacterized N-acetyltransferase yhbS</fullName>
        <ecNumber evidence="2">2.3.1.-</ecNumber>
    </submittedName>
</protein>
<evidence type="ECO:0000259" key="1">
    <source>
        <dbReference type="PROSITE" id="PS51186"/>
    </source>
</evidence>
<keyword evidence="3" id="KW-1185">Reference proteome</keyword>
<dbReference type="InterPro" id="IPR000182">
    <property type="entry name" value="GNAT_dom"/>
</dbReference>
<evidence type="ECO:0000313" key="2">
    <source>
        <dbReference type="EMBL" id="CDG20219.1"/>
    </source>
</evidence>
<dbReference type="HOGENOM" id="CLU_081840_2_1_6"/>
<dbReference type="RefSeq" id="WP_045957691.1">
    <property type="nucleotide sequence ID" value="NZ_FO704551.1"/>
</dbReference>
<keyword evidence="2" id="KW-0808">Transferase</keyword>
<feature type="domain" description="N-acetyltransferase" evidence="1">
    <location>
        <begin position="1"/>
        <end position="147"/>
    </location>
</feature>
<dbReference type="AlphaFoldDB" id="A0A068QZM0"/>
<dbReference type="STRING" id="1354304.XPG1_0564"/>
<dbReference type="OrthoDB" id="9797178at2"/>
<gene>
    <name evidence="2" type="primary">yhbS</name>
    <name evidence="2" type="ORF">XPG1_0564</name>
</gene>
<organism evidence="2 3">
    <name type="scientific">Xenorhabdus poinarii G6</name>
    <dbReference type="NCBI Taxonomy" id="1354304"/>
    <lineage>
        <taxon>Bacteria</taxon>
        <taxon>Pseudomonadati</taxon>
        <taxon>Pseudomonadota</taxon>
        <taxon>Gammaproteobacteria</taxon>
        <taxon>Enterobacterales</taxon>
        <taxon>Morganellaceae</taxon>
        <taxon>Xenorhabdus</taxon>
    </lineage>
</organism>
<dbReference type="SUPFAM" id="SSF55729">
    <property type="entry name" value="Acyl-CoA N-acyltransferases (Nat)"/>
    <property type="match status" value="1"/>
</dbReference>
<keyword evidence="2" id="KW-0012">Acyltransferase</keyword>
<evidence type="ECO:0000313" key="3">
    <source>
        <dbReference type="Proteomes" id="UP000032735"/>
    </source>
</evidence>
<dbReference type="Gene3D" id="3.40.630.30">
    <property type="match status" value="1"/>
</dbReference>
<dbReference type="KEGG" id="xpo:XPG1_0564"/>
<reference evidence="2 3" key="1">
    <citation type="submission" date="2013-07" db="EMBL/GenBank/DDBJ databases">
        <authorList>
            <person name="Genoscope - CEA"/>
        </authorList>
    </citation>
    <scope>NUCLEOTIDE SEQUENCE [LARGE SCALE GENOMIC DNA]</scope>
    <source>
        <strain evidence="2 3">G6</strain>
    </source>
</reference>
<dbReference type="EC" id="2.3.1.-" evidence="2"/>
<accession>A0A068QZM0</accession>